<evidence type="ECO:0000256" key="3">
    <source>
        <dbReference type="ARBA" id="ARBA00013085"/>
    </source>
</evidence>
<organism evidence="10 11">
    <name type="scientific">Dehalobacter restrictus</name>
    <dbReference type="NCBI Taxonomy" id="55583"/>
    <lineage>
        <taxon>Bacteria</taxon>
        <taxon>Bacillati</taxon>
        <taxon>Bacillota</taxon>
        <taxon>Clostridia</taxon>
        <taxon>Eubacteriales</taxon>
        <taxon>Desulfitobacteriaceae</taxon>
        <taxon>Dehalobacter</taxon>
    </lineage>
</organism>
<evidence type="ECO:0000256" key="2">
    <source>
        <dbReference type="ARBA" id="ARBA00009152"/>
    </source>
</evidence>
<dbReference type="CDD" id="cd12110">
    <property type="entry name" value="PHP_HisPPase_Hisj_like"/>
    <property type="match status" value="1"/>
</dbReference>
<dbReference type="NCBIfam" id="TIGR01856">
    <property type="entry name" value="hisJ_fam"/>
    <property type="match status" value="1"/>
</dbReference>
<comment type="similarity">
    <text evidence="2 8">Belongs to the PHP hydrolase family. HisK subfamily.</text>
</comment>
<evidence type="ECO:0000313" key="11">
    <source>
        <dbReference type="Proteomes" id="UP000430508"/>
    </source>
</evidence>
<dbReference type="Proteomes" id="UP000430508">
    <property type="component" value="Chromosome"/>
</dbReference>
<dbReference type="PANTHER" id="PTHR21039:SF0">
    <property type="entry name" value="HISTIDINOL-PHOSPHATASE"/>
    <property type="match status" value="1"/>
</dbReference>
<dbReference type="GO" id="GO:0000105">
    <property type="term" value="P:L-histidine biosynthetic process"/>
    <property type="evidence" value="ECO:0007669"/>
    <property type="project" value="UniProtKB-UniRule"/>
</dbReference>
<evidence type="ECO:0000313" key="10">
    <source>
        <dbReference type="EMBL" id="QHA01205.1"/>
    </source>
</evidence>
<keyword evidence="6 8" id="KW-0368">Histidine biosynthesis</keyword>
<dbReference type="AlphaFoldDB" id="A0A857DLE1"/>
<evidence type="ECO:0000256" key="5">
    <source>
        <dbReference type="ARBA" id="ARBA00022801"/>
    </source>
</evidence>
<dbReference type="InterPro" id="IPR010140">
    <property type="entry name" value="Histidinol_P_phosphatase_HisJ"/>
</dbReference>
<reference evidence="10 11" key="1">
    <citation type="submission" date="2019-12" db="EMBL/GenBank/DDBJ databases">
        <title>Sequence classification of anaerobic respiratory reductive dehalogenases: First we see many, then we see few.</title>
        <authorList>
            <person name="Molenda O."/>
            <person name="Puentes Jacome L.A."/>
            <person name="Cao X."/>
            <person name="Nesbo C.L."/>
            <person name="Tang S."/>
            <person name="Morson N."/>
            <person name="Patron J."/>
            <person name="Lomheim L."/>
            <person name="Wishart D.S."/>
            <person name="Edwards E.A."/>
        </authorList>
    </citation>
    <scope>NUCLEOTIDE SEQUENCE [LARGE SCALE GENOMIC DNA]</scope>
    <source>
        <strain evidence="10 11">12DCA</strain>
    </source>
</reference>
<dbReference type="RefSeq" id="WP_019226169.1">
    <property type="nucleotide sequence ID" value="NZ_CP046996.1"/>
</dbReference>
<dbReference type="EC" id="3.1.3.15" evidence="3 8"/>
<feature type="domain" description="PHP" evidence="9">
    <location>
        <begin position="3"/>
        <end position="182"/>
    </location>
</feature>
<dbReference type="SUPFAM" id="SSF89550">
    <property type="entry name" value="PHP domain-like"/>
    <property type="match status" value="1"/>
</dbReference>
<dbReference type="PANTHER" id="PTHR21039">
    <property type="entry name" value="HISTIDINOL PHOSPHATASE-RELATED"/>
    <property type="match status" value="1"/>
</dbReference>
<keyword evidence="4 8" id="KW-0028">Amino-acid biosynthesis</keyword>
<keyword evidence="5 8" id="KW-0378">Hydrolase</keyword>
<evidence type="ECO:0000256" key="8">
    <source>
        <dbReference type="RuleBase" id="RU366003"/>
    </source>
</evidence>
<dbReference type="InterPro" id="IPR016195">
    <property type="entry name" value="Pol/histidinol_Pase-like"/>
</dbReference>
<protein>
    <recommendedName>
        <fullName evidence="3 8">Histidinol-phosphatase</fullName>
        <shortName evidence="8">HolPase</shortName>
        <ecNumber evidence="3 8">3.1.3.15</ecNumber>
    </recommendedName>
</protein>
<dbReference type="UniPathway" id="UPA00031">
    <property type="reaction ID" value="UER00013"/>
</dbReference>
<dbReference type="GO" id="GO:0004401">
    <property type="term" value="F:histidinol-phosphatase activity"/>
    <property type="evidence" value="ECO:0007669"/>
    <property type="project" value="UniProtKB-UniRule"/>
</dbReference>
<proteinExistence type="inferred from homology"/>
<comment type="pathway">
    <text evidence="1 8">Amino-acid biosynthesis; L-histidine biosynthesis; L-histidine from 5-phospho-alpha-D-ribose 1-diphosphate: step 8/9.</text>
</comment>
<evidence type="ECO:0000256" key="4">
    <source>
        <dbReference type="ARBA" id="ARBA00022605"/>
    </source>
</evidence>
<dbReference type="Gene3D" id="3.20.20.140">
    <property type="entry name" value="Metal-dependent hydrolases"/>
    <property type="match status" value="1"/>
</dbReference>
<dbReference type="NCBIfam" id="NF005596">
    <property type="entry name" value="PRK07328.1"/>
    <property type="match status" value="1"/>
</dbReference>
<evidence type="ECO:0000256" key="7">
    <source>
        <dbReference type="ARBA" id="ARBA00049158"/>
    </source>
</evidence>
<dbReference type="Pfam" id="PF02811">
    <property type="entry name" value="PHP"/>
    <property type="match status" value="1"/>
</dbReference>
<accession>A0A857DLE1</accession>
<evidence type="ECO:0000256" key="6">
    <source>
        <dbReference type="ARBA" id="ARBA00023102"/>
    </source>
</evidence>
<comment type="catalytic activity">
    <reaction evidence="7 8">
        <text>L-histidinol phosphate + H2O = L-histidinol + phosphate</text>
        <dbReference type="Rhea" id="RHEA:14465"/>
        <dbReference type="ChEBI" id="CHEBI:15377"/>
        <dbReference type="ChEBI" id="CHEBI:43474"/>
        <dbReference type="ChEBI" id="CHEBI:57699"/>
        <dbReference type="ChEBI" id="CHEBI:57980"/>
        <dbReference type="EC" id="3.1.3.15"/>
    </reaction>
</comment>
<name>A0A857DLE1_9FIRM</name>
<evidence type="ECO:0000259" key="9">
    <source>
        <dbReference type="Pfam" id="PF02811"/>
    </source>
</evidence>
<dbReference type="InterPro" id="IPR004013">
    <property type="entry name" value="PHP_dom"/>
</dbReference>
<dbReference type="EMBL" id="CP046996">
    <property type="protein sequence ID" value="QHA01205.1"/>
    <property type="molecule type" value="Genomic_DNA"/>
</dbReference>
<evidence type="ECO:0000256" key="1">
    <source>
        <dbReference type="ARBA" id="ARBA00004970"/>
    </source>
</evidence>
<dbReference type="GO" id="GO:0005737">
    <property type="term" value="C:cytoplasm"/>
    <property type="evidence" value="ECO:0007669"/>
    <property type="project" value="TreeGrafter"/>
</dbReference>
<gene>
    <name evidence="10" type="ORF">GQ588_11445</name>
</gene>
<sequence>MLDLHVHLLGHLDREVTRGNIRLFLDEAKKKNLVQIGFADHDMYWNDLNLDLIREVAEEYPELQVRIGLEVDYREENEELIRKRISSYPFDYTIGSVHEISGWFFDYPEEEEEHLRRDPDSLYLEYFALVEKAAASGMFQIIGHFDLIKLFKIRPRTDVRILAGRTLETIRKQGLAIEVNTNGRYKPVQEFYPEPKLLELIYQMGIPITLGSDAHEPSTVGRDLEEVVQQLKLFGVKEITGFAGQRPHALMFKNTLIGE</sequence>